<evidence type="ECO:0000259" key="1">
    <source>
        <dbReference type="Pfam" id="PF02579"/>
    </source>
</evidence>
<dbReference type="InterPro" id="IPR033913">
    <property type="entry name" value="MTH1175_dom"/>
</dbReference>
<proteinExistence type="predicted"/>
<dbReference type="PANTHER" id="PTHR42983">
    <property type="entry name" value="DINITROGENASE IRON-MOLYBDENUM COFACTOR PROTEIN-RELATED"/>
    <property type="match status" value="1"/>
</dbReference>
<dbReference type="CDD" id="cd00851">
    <property type="entry name" value="MTH1175"/>
    <property type="match status" value="1"/>
</dbReference>
<dbReference type="InterPro" id="IPR003731">
    <property type="entry name" value="Di-Nase_FeMo-co_biosynth"/>
</dbReference>
<dbReference type="EMBL" id="LNQE01001381">
    <property type="protein sequence ID" value="KUG18432.1"/>
    <property type="molecule type" value="Genomic_DNA"/>
</dbReference>
<sequence length="119" mass="12569">MKICVPTMGNSGLDEAICQHFGRAPTFTVVDLNDNEICVLPNVSEHMGGTGLPTETIFAEGVQVLIVGGLGPKAVMAFSEAGIDVFVGATGTVKDAIDDWREDVLSRASPDNACQDHKH</sequence>
<name>A0A0W8FC30_9ZZZZ</name>
<evidence type="ECO:0000313" key="2">
    <source>
        <dbReference type="EMBL" id="KUG18432.1"/>
    </source>
</evidence>
<dbReference type="Pfam" id="PF02579">
    <property type="entry name" value="Nitro_FeMo-Co"/>
    <property type="match status" value="1"/>
</dbReference>
<dbReference type="AlphaFoldDB" id="A0A0W8FC30"/>
<dbReference type="InterPro" id="IPR036105">
    <property type="entry name" value="DiNase_FeMo-co_biosyn_sf"/>
</dbReference>
<reference evidence="2" key="1">
    <citation type="journal article" date="2015" name="Proc. Natl. Acad. Sci. U.S.A.">
        <title>Networks of energetic and metabolic interactions define dynamics in microbial communities.</title>
        <authorList>
            <person name="Embree M."/>
            <person name="Liu J.K."/>
            <person name="Al-Bassam M.M."/>
            <person name="Zengler K."/>
        </authorList>
    </citation>
    <scope>NUCLEOTIDE SEQUENCE</scope>
</reference>
<feature type="domain" description="Dinitrogenase iron-molybdenum cofactor biosynthesis" evidence="1">
    <location>
        <begin position="14"/>
        <end position="101"/>
    </location>
</feature>
<dbReference type="Gene3D" id="3.30.420.130">
    <property type="entry name" value="Dinitrogenase iron-molybdenum cofactor biosynthesis domain"/>
    <property type="match status" value="1"/>
</dbReference>
<accession>A0A0W8FC30</accession>
<comment type="caution">
    <text evidence="2">The sequence shown here is derived from an EMBL/GenBank/DDBJ whole genome shotgun (WGS) entry which is preliminary data.</text>
</comment>
<protein>
    <recommendedName>
        <fullName evidence="1">Dinitrogenase iron-molybdenum cofactor biosynthesis domain-containing protein</fullName>
    </recommendedName>
</protein>
<gene>
    <name evidence="2" type="ORF">ASZ90_011847</name>
</gene>
<dbReference type="PANTHER" id="PTHR42983:SF1">
    <property type="entry name" value="IRON-MOLYBDENUM PROTEIN"/>
    <property type="match status" value="1"/>
</dbReference>
<dbReference type="SUPFAM" id="SSF53146">
    <property type="entry name" value="Nitrogenase accessory factor-like"/>
    <property type="match status" value="1"/>
</dbReference>
<organism evidence="2">
    <name type="scientific">hydrocarbon metagenome</name>
    <dbReference type="NCBI Taxonomy" id="938273"/>
    <lineage>
        <taxon>unclassified sequences</taxon>
        <taxon>metagenomes</taxon>
        <taxon>ecological metagenomes</taxon>
    </lineage>
</organism>